<comment type="caution">
    <text evidence="2">The sequence shown here is derived from an EMBL/GenBank/DDBJ whole genome shotgun (WGS) entry which is preliminary data.</text>
</comment>
<dbReference type="AlphaFoldDB" id="A0A177VAP9"/>
<proteinExistence type="predicted"/>
<evidence type="ECO:0000313" key="4">
    <source>
        <dbReference type="Proteomes" id="UP000836402"/>
    </source>
</evidence>
<evidence type="ECO:0000313" key="2">
    <source>
        <dbReference type="EMBL" id="KAE8257641.1"/>
    </source>
</evidence>
<dbReference type="EMBL" id="LWDD02000641">
    <property type="protein sequence ID" value="KAE8257641.1"/>
    <property type="molecule type" value="Genomic_DNA"/>
</dbReference>
<reference evidence="2" key="1">
    <citation type="submission" date="2016-04" db="EMBL/GenBank/DDBJ databases">
        <authorList>
            <person name="Nguyen H.D."/>
            <person name="Kesanakurti P."/>
            <person name="Cullis J."/>
            <person name="Levesque C.A."/>
            <person name="Hambleton S."/>
        </authorList>
    </citation>
    <scope>NUCLEOTIDE SEQUENCE</scope>
    <source>
        <strain evidence="2">DAOMC 238032</strain>
    </source>
</reference>
<organism evidence="2 3">
    <name type="scientific">Tilletia caries</name>
    <name type="common">wheat bunt fungus</name>
    <dbReference type="NCBI Taxonomy" id="13290"/>
    <lineage>
        <taxon>Eukaryota</taxon>
        <taxon>Fungi</taxon>
        <taxon>Dikarya</taxon>
        <taxon>Basidiomycota</taxon>
        <taxon>Ustilaginomycotina</taxon>
        <taxon>Exobasidiomycetes</taxon>
        <taxon>Tilletiales</taxon>
        <taxon>Tilletiaceae</taxon>
        <taxon>Tilletia</taxon>
    </lineage>
</organism>
<evidence type="ECO:0000313" key="1">
    <source>
        <dbReference type="EMBL" id="CAD6940842.1"/>
    </source>
</evidence>
<gene>
    <name evidence="2" type="ORF">A4X03_0g4606</name>
    <name evidence="1" type="ORF">JKIAZH3_G1289</name>
</gene>
<keyword evidence="4" id="KW-1185">Reference proteome</keyword>
<evidence type="ECO:0000313" key="3">
    <source>
        <dbReference type="Proteomes" id="UP000077671"/>
    </source>
</evidence>
<dbReference type="EMBL" id="CAJHJG010004420">
    <property type="protein sequence ID" value="CAD6940842.1"/>
    <property type="molecule type" value="Genomic_DNA"/>
</dbReference>
<dbReference type="Proteomes" id="UP000836402">
    <property type="component" value="Unassembled WGS sequence"/>
</dbReference>
<dbReference type="Proteomes" id="UP000077671">
    <property type="component" value="Unassembled WGS sequence"/>
</dbReference>
<accession>A0A177VAP9</accession>
<protein>
    <recommendedName>
        <fullName evidence="5">F-box domain-containing protein</fullName>
    </recommendedName>
</protein>
<name>A0A177VAP9_9BASI</name>
<reference evidence="1" key="3">
    <citation type="submission" date="2020-10" db="EMBL/GenBank/DDBJ databases">
        <authorList>
            <person name="Sedaghatjoo S."/>
        </authorList>
    </citation>
    <scope>NUCLEOTIDE SEQUENCE</scope>
    <source>
        <strain evidence="1">AZH3</strain>
    </source>
</reference>
<reference evidence="2" key="2">
    <citation type="journal article" date="2019" name="IMA Fungus">
        <title>Genome sequencing and comparison of five Tilletia species to identify candidate genes for the detection of regulated species infecting wheat.</title>
        <authorList>
            <person name="Nguyen H.D.T."/>
            <person name="Sultana T."/>
            <person name="Kesanakurti P."/>
            <person name="Hambleton S."/>
        </authorList>
    </citation>
    <scope>NUCLEOTIDE SEQUENCE</scope>
    <source>
        <strain evidence="2">DAOMC 238032</strain>
    </source>
</reference>
<dbReference type="CDD" id="cd09917">
    <property type="entry name" value="F-box_SF"/>
    <property type="match status" value="1"/>
</dbReference>
<evidence type="ECO:0008006" key="5">
    <source>
        <dbReference type="Google" id="ProtNLM"/>
    </source>
</evidence>
<sequence>MDERMSLDLPERPVLDRKHALQVPEILTLILENLKRDKVDLIIASRVSRHFRAVAQPILFREMSVPLSRVPEMVPIFKPRRSRALLQHVKALRLWDDEAHNIFKFEEHSQSVLGSRQFRRRKYKKRMMDQRDQSDKEECDPRWTQEVYEFLDLLTWSRTHPLPFLDLSFGVVSSLALHRLISEIPEFAERVTALRVLSDFPCTTAAVHDWSQWDANIGTWWKSLGSLLQNITSAQDRASSSVLKVFTMECYEGNLSRRRTIRPDLWQVFQTTLSPRIEDLTFYLTLSDNANDNADGDYKTLLRANWPRLRRFRLVTPAATPPWNGWLESVEDFLERHPRLEELDIRAPPSAPSSIPALSLSQTFPNLKRAFVHTDTISTVKSFLSRHPKLVDFGIDPLQDDDGIDYYALTDVPEALPALQTILSHEIEFQAFILADLPNLARSVQSRERYQRHQVSEPRVAVRPSLKITIQASDLY</sequence>